<dbReference type="PIRSF" id="PIRSF006603">
    <property type="entry name" value="DinF"/>
    <property type="match status" value="1"/>
</dbReference>
<keyword evidence="12" id="KW-1185">Reference proteome</keyword>
<gene>
    <name evidence="11" type="ORF">LFA_1799</name>
</gene>
<evidence type="ECO:0000256" key="4">
    <source>
        <dbReference type="ARBA" id="ARBA00022475"/>
    </source>
</evidence>
<evidence type="ECO:0000313" key="12">
    <source>
        <dbReference type="Proteomes" id="UP000032430"/>
    </source>
</evidence>
<comment type="subcellular location">
    <subcellularLocation>
        <location evidence="1">Cell inner membrane</location>
        <topology evidence="1">Multi-pass membrane protein</topology>
    </subcellularLocation>
</comment>
<keyword evidence="4" id="KW-1003">Cell membrane</keyword>
<keyword evidence="8 10" id="KW-0472">Membrane</keyword>
<organism evidence="11 12">
    <name type="scientific">Legionella fallonii LLAP-10</name>
    <dbReference type="NCBI Taxonomy" id="1212491"/>
    <lineage>
        <taxon>Bacteria</taxon>
        <taxon>Pseudomonadati</taxon>
        <taxon>Pseudomonadota</taxon>
        <taxon>Gammaproteobacteria</taxon>
        <taxon>Legionellales</taxon>
        <taxon>Legionellaceae</taxon>
        <taxon>Legionella</taxon>
    </lineage>
</organism>
<proteinExistence type="predicted"/>
<dbReference type="RefSeq" id="WP_045095741.1">
    <property type="nucleotide sequence ID" value="NZ_LN614827.1"/>
</dbReference>
<dbReference type="GO" id="GO:0042910">
    <property type="term" value="F:xenobiotic transmembrane transporter activity"/>
    <property type="evidence" value="ECO:0007669"/>
    <property type="project" value="InterPro"/>
</dbReference>
<feature type="transmembrane region" description="Helical" evidence="10">
    <location>
        <begin position="239"/>
        <end position="262"/>
    </location>
</feature>
<evidence type="ECO:0000256" key="6">
    <source>
        <dbReference type="ARBA" id="ARBA00022989"/>
    </source>
</evidence>
<feature type="transmembrane region" description="Helical" evidence="10">
    <location>
        <begin position="313"/>
        <end position="333"/>
    </location>
</feature>
<feature type="transmembrane region" description="Helical" evidence="10">
    <location>
        <begin position="420"/>
        <end position="439"/>
    </location>
</feature>
<dbReference type="NCBIfam" id="TIGR00797">
    <property type="entry name" value="matE"/>
    <property type="match status" value="1"/>
</dbReference>
<accession>A0A098G3Z3</accession>
<dbReference type="InterPro" id="IPR048279">
    <property type="entry name" value="MdtK-like"/>
</dbReference>
<sequence>MTWFKNNLSPLLHLAMPLILTGLLQSSTYFFETMFLAHLSSDVLAAGALVSWLFGTFIVILIGLLSSINILVAHQYGAKNFAAISFIVRDGVWLAIALALPSFILFWNLSPIFLFLGQNPSVVHLAQTYLHALAWGLLPNLLMFALLEFIVGLGHARVLLVFGILSASLTVFLSFALIFGKFGLPALGIAGAGWGTTISYWISVFFLLLYVLFNKEYRSYLSHLFTPTKQSYIMELCKVGAPIGFMYCVEVGFFFVLTLITGSLGSQLLAANQIALQYMGTLMSIIFSIAQAITVRMGHLLGAKEIDSAEQACYAGISLALLIMIIIAIFYWTMPTLLISIDFDVHDSKNSELIHLASQLLVVSAWFQLFEATRIALFGAIRALKDTRFTLFISIISFWGIALPLGYFLTTHLNLGGVGLWWGMVFGAGLSVILLFWRFKFKIKTDYHRQSIAPVL</sequence>
<dbReference type="PANTHER" id="PTHR43298:SF2">
    <property type="entry name" value="FMN_FAD EXPORTER YEEO-RELATED"/>
    <property type="match status" value="1"/>
</dbReference>
<evidence type="ECO:0000256" key="5">
    <source>
        <dbReference type="ARBA" id="ARBA00022692"/>
    </source>
</evidence>
<feature type="transmembrane region" description="Helical" evidence="10">
    <location>
        <begin position="158"/>
        <end position="180"/>
    </location>
</feature>
<dbReference type="GO" id="GO:0005886">
    <property type="term" value="C:plasma membrane"/>
    <property type="evidence" value="ECO:0007669"/>
    <property type="project" value="UniProtKB-SubCell"/>
</dbReference>
<dbReference type="OrthoDB" id="9780160at2"/>
<feature type="transmembrane region" description="Helical" evidence="10">
    <location>
        <begin position="128"/>
        <end position="151"/>
    </location>
</feature>
<dbReference type="InterPro" id="IPR050222">
    <property type="entry name" value="MATE_MdtK"/>
</dbReference>
<dbReference type="PANTHER" id="PTHR43298">
    <property type="entry name" value="MULTIDRUG RESISTANCE PROTEIN NORM-RELATED"/>
    <property type="match status" value="1"/>
</dbReference>
<dbReference type="AlphaFoldDB" id="A0A098G3Z3"/>
<dbReference type="InterPro" id="IPR002528">
    <property type="entry name" value="MATE_fam"/>
</dbReference>
<evidence type="ECO:0000256" key="2">
    <source>
        <dbReference type="ARBA" id="ARBA00022448"/>
    </source>
</evidence>
<dbReference type="GO" id="GO:0006811">
    <property type="term" value="P:monoatomic ion transport"/>
    <property type="evidence" value="ECO:0007669"/>
    <property type="project" value="UniProtKB-KW"/>
</dbReference>
<keyword evidence="5 10" id="KW-0812">Transmembrane</keyword>
<dbReference type="EMBL" id="LN614827">
    <property type="protein sequence ID" value="CEG57198.1"/>
    <property type="molecule type" value="Genomic_DNA"/>
</dbReference>
<dbReference type="Proteomes" id="UP000032430">
    <property type="component" value="Chromosome I"/>
</dbReference>
<evidence type="ECO:0000256" key="10">
    <source>
        <dbReference type="SAM" id="Phobius"/>
    </source>
</evidence>
<name>A0A098G3Z3_9GAMM</name>
<dbReference type="STRING" id="1212491.LFA_1799"/>
<keyword evidence="6 10" id="KW-1133">Transmembrane helix</keyword>
<feature type="transmembrane region" description="Helical" evidence="10">
    <location>
        <begin position="353"/>
        <end position="377"/>
    </location>
</feature>
<evidence type="ECO:0000256" key="1">
    <source>
        <dbReference type="ARBA" id="ARBA00004429"/>
    </source>
</evidence>
<keyword evidence="2" id="KW-0813">Transport</keyword>
<evidence type="ECO:0000256" key="3">
    <source>
        <dbReference type="ARBA" id="ARBA00022449"/>
    </source>
</evidence>
<feature type="transmembrane region" description="Helical" evidence="10">
    <location>
        <begin position="274"/>
        <end position="293"/>
    </location>
</feature>
<reference evidence="12" key="1">
    <citation type="submission" date="2014-09" db="EMBL/GenBank/DDBJ databases">
        <authorList>
            <person name="Gomez-Valero L."/>
        </authorList>
    </citation>
    <scope>NUCLEOTIDE SEQUENCE [LARGE SCALE GENOMIC DNA]</scope>
    <source>
        <strain evidence="12">ATCC700992</strain>
    </source>
</reference>
<evidence type="ECO:0000313" key="11">
    <source>
        <dbReference type="EMBL" id="CEG57198.1"/>
    </source>
</evidence>
<protein>
    <recommendedName>
        <fullName evidence="9">Multidrug-efflux transporter</fullName>
    </recommendedName>
</protein>
<feature type="transmembrane region" description="Helical" evidence="10">
    <location>
        <begin position="389"/>
        <end position="408"/>
    </location>
</feature>
<dbReference type="GO" id="GO:0015297">
    <property type="term" value="F:antiporter activity"/>
    <property type="evidence" value="ECO:0007669"/>
    <property type="project" value="UniProtKB-KW"/>
</dbReference>
<feature type="transmembrane region" description="Helical" evidence="10">
    <location>
        <begin position="92"/>
        <end position="116"/>
    </location>
</feature>
<evidence type="ECO:0000256" key="8">
    <source>
        <dbReference type="ARBA" id="ARBA00023136"/>
    </source>
</evidence>
<dbReference type="HOGENOM" id="CLU_012893_6_3_6"/>
<feature type="transmembrane region" description="Helical" evidence="10">
    <location>
        <begin position="192"/>
        <end position="213"/>
    </location>
</feature>
<evidence type="ECO:0000256" key="7">
    <source>
        <dbReference type="ARBA" id="ARBA00023065"/>
    </source>
</evidence>
<feature type="transmembrane region" description="Helical" evidence="10">
    <location>
        <begin position="50"/>
        <end position="72"/>
    </location>
</feature>
<keyword evidence="3" id="KW-0050">Antiport</keyword>
<dbReference type="KEGG" id="lfa:LFA_1799"/>
<dbReference type="CDD" id="cd13131">
    <property type="entry name" value="MATE_NorM_like"/>
    <property type="match status" value="1"/>
</dbReference>
<keyword evidence="7" id="KW-0406">Ion transport</keyword>
<evidence type="ECO:0000256" key="9">
    <source>
        <dbReference type="ARBA" id="ARBA00031636"/>
    </source>
</evidence>
<dbReference type="Pfam" id="PF01554">
    <property type="entry name" value="MatE"/>
    <property type="match status" value="2"/>
</dbReference>